<dbReference type="InterPro" id="IPR051206">
    <property type="entry name" value="NAMLAA_amidase_2"/>
</dbReference>
<dbReference type="PANTHER" id="PTHR30417">
    <property type="entry name" value="N-ACETYLMURAMOYL-L-ALANINE AMIDASE AMID"/>
    <property type="match status" value="1"/>
</dbReference>
<dbReference type="InterPro" id="IPR036582">
    <property type="entry name" value="Mao_N_sf"/>
</dbReference>
<dbReference type="Pfam" id="PF01510">
    <property type="entry name" value="Amidase_2"/>
    <property type="match status" value="1"/>
</dbReference>
<dbReference type="SMART" id="SM00644">
    <property type="entry name" value="Ami_2"/>
    <property type="match status" value="1"/>
</dbReference>
<dbReference type="PANTHER" id="PTHR30417:SF11">
    <property type="entry name" value="N-ACETYLMURAMOYL-L-ALANINE AMIDASE XLYA"/>
    <property type="match status" value="1"/>
</dbReference>
<dbReference type="Gene3D" id="3.40.80.10">
    <property type="entry name" value="Peptidoglycan recognition protein-like"/>
    <property type="match status" value="1"/>
</dbReference>
<protein>
    <recommendedName>
        <fullName evidence="3">N-acetylmuramoyl-L-alanine amidase</fullName>
        <ecNumber evidence="3">3.5.1.28</ecNumber>
    </recommendedName>
</protein>
<dbReference type="InterPro" id="IPR012854">
    <property type="entry name" value="Cu_amine_oxidase-like_N"/>
</dbReference>
<name>A0ABW3RWK4_9BACL</name>
<dbReference type="RefSeq" id="WP_379319296.1">
    <property type="nucleotide sequence ID" value="NZ_JBHTLM010000006.1"/>
</dbReference>
<comment type="caution">
    <text evidence="9">The sequence shown here is derived from an EMBL/GenBank/DDBJ whole genome shotgun (WGS) entry which is preliminary data.</text>
</comment>
<dbReference type="GO" id="GO:0008745">
    <property type="term" value="F:N-acetylmuramoyl-L-alanine amidase activity"/>
    <property type="evidence" value="ECO:0007669"/>
    <property type="project" value="UniProtKB-EC"/>
</dbReference>
<evidence type="ECO:0000259" key="8">
    <source>
        <dbReference type="SMART" id="SM00644"/>
    </source>
</evidence>
<evidence type="ECO:0000313" key="9">
    <source>
        <dbReference type="EMBL" id="MFD1176854.1"/>
    </source>
</evidence>
<dbReference type="CDD" id="cd06583">
    <property type="entry name" value="PGRP"/>
    <property type="match status" value="1"/>
</dbReference>
<evidence type="ECO:0000256" key="4">
    <source>
        <dbReference type="ARBA" id="ARBA00022801"/>
    </source>
</evidence>
<keyword evidence="4 9" id="KW-0378">Hydrolase</keyword>
<keyword evidence="5" id="KW-0749">Sporulation</keyword>
<evidence type="ECO:0000256" key="6">
    <source>
        <dbReference type="ARBA" id="ARBA00023287"/>
    </source>
</evidence>
<gene>
    <name evidence="9" type="ORF">ACFQ3W_11160</name>
</gene>
<organism evidence="9 10">
    <name type="scientific">Paenibacillus puldeungensis</name>
    <dbReference type="NCBI Taxonomy" id="696536"/>
    <lineage>
        <taxon>Bacteria</taxon>
        <taxon>Bacillati</taxon>
        <taxon>Bacillota</taxon>
        <taxon>Bacilli</taxon>
        <taxon>Bacillales</taxon>
        <taxon>Paenibacillaceae</taxon>
        <taxon>Paenibacillus</taxon>
    </lineage>
</organism>
<accession>A0ABW3RWK4</accession>
<dbReference type="InterPro" id="IPR036505">
    <property type="entry name" value="Amidase/PGRP_sf"/>
</dbReference>
<dbReference type="SUPFAM" id="SSF55383">
    <property type="entry name" value="Copper amine oxidase, domain N"/>
    <property type="match status" value="1"/>
</dbReference>
<reference evidence="10" key="1">
    <citation type="journal article" date="2019" name="Int. J. Syst. Evol. Microbiol.">
        <title>The Global Catalogue of Microorganisms (GCM) 10K type strain sequencing project: providing services to taxonomists for standard genome sequencing and annotation.</title>
        <authorList>
            <consortium name="The Broad Institute Genomics Platform"/>
            <consortium name="The Broad Institute Genome Sequencing Center for Infectious Disease"/>
            <person name="Wu L."/>
            <person name="Ma J."/>
        </authorList>
    </citation>
    <scope>NUCLEOTIDE SEQUENCE [LARGE SCALE GENOMIC DNA]</scope>
    <source>
        <strain evidence="10">CCUG 59189</strain>
    </source>
</reference>
<keyword evidence="6" id="KW-0178">Competence</keyword>
<comment type="similarity">
    <text evidence="2">Belongs to the N-acetylmuramoyl-L-alanine amidase 2 family.</text>
</comment>
<evidence type="ECO:0000256" key="5">
    <source>
        <dbReference type="ARBA" id="ARBA00022969"/>
    </source>
</evidence>
<evidence type="ECO:0000256" key="2">
    <source>
        <dbReference type="ARBA" id="ARBA00007553"/>
    </source>
</evidence>
<dbReference type="InterPro" id="IPR002502">
    <property type="entry name" value="Amidase_domain"/>
</dbReference>
<evidence type="ECO:0000256" key="1">
    <source>
        <dbReference type="ARBA" id="ARBA00001561"/>
    </source>
</evidence>
<evidence type="ECO:0000256" key="7">
    <source>
        <dbReference type="ARBA" id="ARBA00023316"/>
    </source>
</evidence>
<dbReference type="EC" id="3.5.1.28" evidence="3"/>
<comment type="catalytic activity">
    <reaction evidence="1">
        <text>Hydrolyzes the link between N-acetylmuramoyl residues and L-amino acid residues in certain cell-wall glycopeptides.</text>
        <dbReference type="EC" id="3.5.1.28"/>
    </reaction>
</comment>
<dbReference type="Pfam" id="PF07833">
    <property type="entry name" value="Cu_amine_oxidN1"/>
    <property type="match status" value="1"/>
</dbReference>
<dbReference type="SUPFAM" id="SSF55846">
    <property type="entry name" value="N-acetylmuramoyl-L-alanine amidase-like"/>
    <property type="match status" value="1"/>
</dbReference>
<keyword evidence="10" id="KW-1185">Reference proteome</keyword>
<evidence type="ECO:0000256" key="3">
    <source>
        <dbReference type="ARBA" id="ARBA00011901"/>
    </source>
</evidence>
<dbReference type="Proteomes" id="UP001597262">
    <property type="component" value="Unassembled WGS sequence"/>
</dbReference>
<evidence type="ECO:0000313" key="10">
    <source>
        <dbReference type="Proteomes" id="UP001597262"/>
    </source>
</evidence>
<proteinExistence type="inferred from homology"/>
<keyword evidence="7" id="KW-0961">Cell wall biogenesis/degradation</keyword>
<sequence>MIYRKDYIPITTPCNRRPELAMHPTTITIHNTGNTASKAANERSWLTNLTNTRTASFHIVVDEYEAIECIPLNESAWHAGDGSGPNSGNRTSISIEICESGDYDKTLDNAVKLVAKMLKERGWGVDRLRRHYDWSGKICPRKMYDGGKWTGWTEFKNRVATELTGKDEENVEKAKVYVNGEKIEDGFVLEGRVYVPLRAAGEAFGAKVNWDNDKKIASLTK</sequence>
<feature type="domain" description="N-acetylmuramoyl-L-alanine amidase" evidence="8">
    <location>
        <begin position="12"/>
        <end position="159"/>
    </location>
</feature>
<dbReference type="EMBL" id="JBHTLM010000006">
    <property type="protein sequence ID" value="MFD1176854.1"/>
    <property type="molecule type" value="Genomic_DNA"/>
</dbReference>